<gene>
    <name evidence="1" type="ORF">DPEC_G00086790</name>
</gene>
<accession>A0ACC2H0P3</accession>
<dbReference type="EMBL" id="CM055734">
    <property type="protein sequence ID" value="KAJ8009235.1"/>
    <property type="molecule type" value="Genomic_DNA"/>
</dbReference>
<comment type="caution">
    <text evidence="1">The sequence shown here is derived from an EMBL/GenBank/DDBJ whole genome shotgun (WGS) entry which is preliminary data.</text>
</comment>
<dbReference type="Proteomes" id="UP001157502">
    <property type="component" value="Chromosome 7"/>
</dbReference>
<sequence length="1576" mass="172867">MPTSLGLSFGLLLFSLGVLGSPSGYSIPEGVDIQAECRDRYLWVHVGSSDNAPIFEAVDAAGVHPIEGDAPQCGYTISSFKMDVYTTLRASYFSCYTGNQNDEVFTFQLYITVTDAEGRPARYPLAQTCILPLPWSQREVICEEDYMEVSVGRNVLCTTPEGTSKEAWEAAHSIAQKMANSVWQVMFLNNEEKMAAMSVVDAQQLGYELTATPKRVVFRSPYGQNHSEIVMVDGVPVEVIRGTVFFRQNMMVVMVDISVACTKNPGSFDGARILWDTPKVITPLVDGNFGFESKRINVGVENQLLDEGTARARGYTLEVKGPLVQMGVPFGAKGGYTKSLVMNNVYQETYTALLFYEHVFSHVYADGSSVETRHRLCRVVVTPLLCHTPFTIDVDTLSPYRKTSAEVAFNVYLGNIPHDVALMGVKLNENLFLVTEAADRGYTISTVEHTNGSHGYTLSVPLDDKSVQRTYLGDGLLQYSVDINYTLSIMPQEESYFHVASVVKQLTDAFPPELRGVCTQRGVVFNMNQPRLGYLWEIGAGHDPLTPQLVAERGYYLINDSHSLTLEVPRLTNGYIYEDINLKRFTGTFEVLLRDSQTSEIQTSTATRCHFKTDQLIICSTDGTVTVVTNTRTPWPGVDPHSTTLSDRTCQPKETDDSRVLFEFGLNTCGTTLTVEGSHAVYENKILSNREVKPDGDSFMSRDSKFRVTVRCIYPLNSVNRLSVDNLIQSEVPGVGSITFTGSTEDDPTDDTTRKTVPGCKEQVYNRTKNASDIDARPLRPAGGHHGTHYESSTAGKPLNPKPTYYNNPKGSRESQTSSNGHRVSIPFGLSRHGGIGEHGLSNNGAPVLKLPSQLSVNEYRNGKRENAMPASGHYGSSVGRTEIVHSGAKHKADHYNNAQGTVYQTSRLRPASVQPTPYRFQPAELGSANRPKLNNTNVYTGNLDNGLTFRFYVTNFGKKFVPAASKDETIKGNRLQQATNLYGEAQTRILTHTQGGSSQDRGQNINQLVTGQYGGFQTYRAEPAASQPNRIPSASSSYASTHSPSHLASPVNIDQPPITQYGNSQSYRITPAPSKYLASQFFSIKHKDDSARGKHFTTQRHNIPKMTGHEASQIGDNPATTNWPGRPSQYDPQSGKREHIPSQSAAVYHIKPATVNHQRGGGTASLHKPQPVSSQYESSQSSAVNQTPPKINIQQMIQPATNEKDCSVSIRDKPSTKWPTRVKSDPNPQGSPSGRNEPDANAQHHADSARSDPNDKCSQGHSGRKSPFLKVSSSRMGYPIISKDMVAQNNPSRRVSPIYSLLNQGSAKSGTAKSEDEQVLGQSSFAQNPPSHFQPTFQAGDSSGISGPNHGTSSNTRPSEPHGGNRQGPHGVETSLDHRRLAHHPSFYQSPSKVQPAVRHYDEYKDRDGVHENTEGSHANPRPSQYASPSSFYRTLQSNSKKPLSRTSVQAPSRYVAKQTQPGRPQTSPGSLQPPGQYDANSLNGGQMVLEHLGYLSNLNERTQGGGISTENGKDQNRIKESGNHINSDQLNYSENCPSNNSEQSSFNSPHPSSSGPGVYTGNVHEGVLRGRRSQ</sequence>
<keyword evidence="2" id="KW-1185">Reference proteome</keyword>
<proteinExistence type="predicted"/>
<evidence type="ECO:0000313" key="1">
    <source>
        <dbReference type="EMBL" id="KAJ8009235.1"/>
    </source>
</evidence>
<protein>
    <submittedName>
        <fullName evidence="1">Uncharacterized protein</fullName>
    </submittedName>
</protein>
<name>A0ACC2H0P3_DALPE</name>
<evidence type="ECO:0000313" key="2">
    <source>
        <dbReference type="Proteomes" id="UP001157502"/>
    </source>
</evidence>
<organism evidence="1 2">
    <name type="scientific">Dallia pectoralis</name>
    <name type="common">Alaska blackfish</name>
    <dbReference type="NCBI Taxonomy" id="75939"/>
    <lineage>
        <taxon>Eukaryota</taxon>
        <taxon>Metazoa</taxon>
        <taxon>Chordata</taxon>
        <taxon>Craniata</taxon>
        <taxon>Vertebrata</taxon>
        <taxon>Euteleostomi</taxon>
        <taxon>Actinopterygii</taxon>
        <taxon>Neopterygii</taxon>
        <taxon>Teleostei</taxon>
        <taxon>Protacanthopterygii</taxon>
        <taxon>Esociformes</taxon>
        <taxon>Umbridae</taxon>
        <taxon>Dallia</taxon>
    </lineage>
</organism>
<reference evidence="1" key="1">
    <citation type="submission" date="2021-05" db="EMBL/GenBank/DDBJ databases">
        <authorList>
            <person name="Pan Q."/>
            <person name="Jouanno E."/>
            <person name="Zahm M."/>
            <person name="Klopp C."/>
            <person name="Cabau C."/>
            <person name="Louis A."/>
            <person name="Berthelot C."/>
            <person name="Parey E."/>
            <person name="Roest Crollius H."/>
            <person name="Montfort J."/>
            <person name="Robinson-Rechavi M."/>
            <person name="Bouchez O."/>
            <person name="Lampietro C."/>
            <person name="Lopez Roques C."/>
            <person name="Donnadieu C."/>
            <person name="Postlethwait J."/>
            <person name="Bobe J."/>
            <person name="Dillon D."/>
            <person name="Chandos A."/>
            <person name="von Hippel F."/>
            <person name="Guiguen Y."/>
        </authorList>
    </citation>
    <scope>NUCLEOTIDE SEQUENCE</scope>
    <source>
        <strain evidence="1">YG-Jan2019</strain>
    </source>
</reference>